<keyword evidence="2" id="KW-1185">Reference proteome</keyword>
<dbReference type="OrthoDB" id="1938423at2759"/>
<comment type="caution">
    <text evidence="1">The sequence shown here is derived from an EMBL/GenBank/DDBJ whole genome shotgun (WGS) entry which is preliminary data.</text>
</comment>
<gene>
    <name evidence="1" type="ORF">FNV43_RR23133</name>
</gene>
<sequence>MKRVRFKGLDVDDSCGPDAASVHVEALQPLRCDDAKTSEYAFFKKLKEVAGHKSRSFSLNNDSNQIQAKKLKSRSYFGGDDAKTSEYAFFKKLKEVAGHKSRSFSLNNDSNQIQAKKLKSRSYFGGNYTEMSAITQRPLAMNSFGKLMIVYDGVCPVQRGAGLSMIGVRTSDLNMKNGCTSPDQVHRTHKDMVEYNNALRPEGTQYRHEETFSRKRQKLCQWVASTSFPEIDGLYFKGYKIISALLSRLIPKSDENNNVKDQKMQQLETDAKTMSLASPESDIECNNIQWIPTRSFVENECGPYFGNSISSCWSNTSRGRILYLDSPARPANETHRHYRQCESDSALRGGTPTSCAESDLNLPFRKYGSLGDLKELDLYCRPNKYTPMLDWDFDNTKDEKNLSRACQDIEMKTHWTFLSSWVDDNQYYPSELFSSLNFHNNRESKTPLRLSCLSDYHCHHHQFGRHVLEGKEVIVPDTNHLPVTLLSIANYFSEAEDCRNDTGYEGGSNFFSPRYNYGFIRKAIEGHHCPTTEALLSSEFVSDLGWKCFPIAESPADHFLPTGRALELPGTESISSHHLTNDDYDSYLDGSSSYRGNFSEDNVRIHDHPSFGFQNLMDKEEQAWPLLQVDKSSRDGVEEYLNFEDSKQNTCF</sequence>
<dbReference type="AlphaFoldDB" id="A0A8K0DSS5"/>
<evidence type="ECO:0000313" key="1">
    <source>
        <dbReference type="EMBL" id="KAF3436041.1"/>
    </source>
</evidence>
<protein>
    <submittedName>
        <fullName evidence="1">Uncharacterized protein</fullName>
    </submittedName>
</protein>
<evidence type="ECO:0000313" key="2">
    <source>
        <dbReference type="Proteomes" id="UP000796880"/>
    </source>
</evidence>
<reference evidence="1" key="1">
    <citation type="submission" date="2020-03" db="EMBL/GenBank/DDBJ databases">
        <title>A high-quality chromosome-level genome assembly of a woody plant with both climbing and erect habits, Rhamnella rubrinervis.</title>
        <authorList>
            <person name="Lu Z."/>
            <person name="Yang Y."/>
            <person name="Zhu X."/>
            <person name="Sun Y."/>
        </authorList>
    </citation>
    <scope>NUCLEOTIDE SEQUENCE</scope>
    <source>
        <strain evidence="1">BYM</strain>
        <tissue evidence="1">Leaf</tissue>
    </source>
</reference>
<proteinExistence type="predicted"/>
<accession>A0A8K0DSS5</accession>
<name>A0A8K0DSS5_9ROSA</name>
<organism evidence="1 2">
    <name type="scientific">Rhamnella rubrinervis</name>
    <dbReference type="NCBI Taxonomy" id="2594499"/>
    <lineage>
        <taxon>Eukaryota</taxon>
        <taxon>Viridiplantae</taxon>
        <taxon>Streptophyta</taxon>
        <taxon>Embryophyta</taxon>
        <taxon>Tracheophyta</taxon>
        <taxon>Spermatophyta</taxon>
        <taxon>Magnoliopsida</taxon>
        <taxon>eudicotyledons</taxon>
        <taxon>Gunneridae</taxon>
        <taxon>Pentapetalae</taxon>
        <taxon>rosids</taxon>
        <taxon>fabids</taxon>
        <taxon>Rosales</taxon>
        <taxon>Rhamnaceae</taxon>
        <taxon>rhamnoid group</taxon>
        <taxon>Rhamneae</taxon>
        <taxon>Rhamnella</taxon>
    </lineage>
</organism>
<dbReference type="EMBL" id="VOIH02000010">
    <property type="protein sequence ID" value="KAF3436041.1"/>
    <property type="molecule type" value="Genomic_DNA"/>
</dbReference>
<dbReference type="Proteomes" id="UP000796880">
    <property type="component" value="Unassembled WGS sequence"/>
</dbReference>